<dbReference type="EMBL" id="CADEAL010000302">
    <property type="protein sequence ID" value="CAB1418071.1"/>
    <property type="molecule type" value="Genomic_DNA"/>
</dbReference>
<feature type="compositionally biased region" description="Low complexity" evidence="1">
    <location>
        <begin position="145"/>
        <end position="155"/>
    </location>
</feature>
<reference evidence="2" key="1">
    <citation type="submission" date="2020-03" db="EMBL/GenBank/DDBJ databases">
        <authorList>
            <person name="Weist P."/>
        </authorList>
    </citation>
    <scope>NUCLEOTIDE SEQUENCE</scope>
</reference>
<dbReference type="Proteomes" id="UP001153269">
    <property type="component" value="Unassembled WGS sequence"/>
</dbReference>
<gene>
    <name evidence="2" type="ORF">PLEPLA_LOCUS5893</name>
</gene>
<proteinExistence type="predicted"/>
<feature type="compositionally biased region" description="Basic and acidic residues" evidence="1">
    <location>
        <begin position="1"/>
        <end position="25"/>
    </location>
</feature>
<name>A0A9N7TS10_PLEPL</name>
<evidence type="ECO:0000256" key="1">
    <source>
        <dbReference type="SAM" id="MobiDB-lite"/>
    </source>
</evidence>
<evidence type="ECO:0000313" key="3">
    <source>
        <dbReference type="Proteomes" id="UP001153269"/>
    </source>
</evidence>
<feature type="region of interest" description="Disordered" evidence="1">
    <location>
        <begin position="1"/>
        <end position="75"/>
    </location>
</feature>
<accession>A0A9N7TS10</accession>
<keyword evidence="3" id="KW-1185">Reference proteome</keyword>
<sequence length="172" mass="18489">MEEDDKSRDTEEEKGKMVEDKDRVTEAPWGHNGRSGPERQCEHRERNGGVREQEGEGERRQRRRTMANNWKKHVDATKVAPQEAFCLSPLEAQCAAPGGPHPVAPDGVAGAGAFFLLDHGAVSIAGAECGPLEGTGYAVSGGHSGRVSGPSRGSPQLRRPLGEPSDWRLAAD</sequence>
<feature type="compositionally biased region" description="Basic and acidic residues" evidence="1">
    <location>
        <begin position="36"/>
        <end position="59"/>
    </location>
</feature>
<protein>
    <submittedName>
        <fullName evidence="2">Uncharacterized protein</fullName>
    </submittedName>
</protein>
<feature type="region of interest" description="Disordered" evidence="1">
    <location>
        <begin position="135"/>
        <end position="172"/>
    </location>
</feature>
<organism evidence="2 3">
    <name type="scientific">Pleuronectes platessa</name>
    <name type="common">European plaice</name>
    <dbReference type="NCBI Taxonomy" id="8262"/>
    <lineage>
        <taxon>Eukaryota</taxon>
        <taxon>Metazoa</taxon>
        <taxon>Chordata</taxon>
        <taxon>Craniata</taxon>
        <taxon>Vertebrata</taxon>
        <taxon>Euteleostomi</taxon>
        <taxon>Actinopterygii</taxon>
        <taxon>Neopterygii</taxon>
        <taxon>Teleostei</taxon>
        <taxon>Neoteleostei</taxon>
        <taxon>Acanthomorphata</taxon>
        <taxon>Carangaria</taxon>
        <taxon>Pleuronectiformes</taxon>
        <taxon>Pleuronectoidei</taxon>
        <taxon>Pleuronectidae</taxon>
        <taxon>Pleuronectes</taxon>
    </lineage>
</organism>
<dbReference type="AlphaFoldDB" id="A0A9N7TS10"/>
<comment type="caution">
    <text evidence="2">The sequence shown here is derived from an EMBL/GenBank/DDBJ whole genome shotgun (WGS) entry which is preliminary data.</text>
</comment>
<evidence type="ECO:0000313" key="2">
    <source>
        <dbReference type="EMBL" id="CAB1418071.1"/>
    </source>
</evidence>